<dbReference type="Proteomes" id="UP000271889">
    <property type="component" value="Unassembled WGS sequence"/>
</dbReference>
<feature type="transmembrane region" description="Helical" evidence="2">
    <location>
        <begin position="58"/>
        <end position="77"/>
    </location>
</feature>
<evidence type="ECO:0000313" key="4">
    <source>
        <dbReference type="Proteomes" id="UP000271889"/>
    </source>
</evidence>
<reference evidence="3 4" key="1">
    <citation type="submission" date="2018-11" db="EMBL/GenBank/DDBJ databases">
        <authorList>
            <consortium name="Pathogen Informatics"/>
        </authorList>
    </citation>
    <scope>NUCLEOTIDE SEQUENCE [LARGE SCALE GENOMIC DNA]</scope>
</reference>
<organism evidence="3 4">
    <name type="scientific">Cylicostephanus goldi</name>
    <name type="common">Nematode worm</name>
    <dbReference type="NCBI Taxonomy" id="71465"/>
    <lineage>
        <taxon>Eukaryota</taxon>
        <taxon>Metazoa</taxon>
        <taxon>Ecdysozoa</taxon>
        <taxon>Nematoda</taxon>
        <taxon>Chromadorea</taxon>
        <taxon>Rhabditida</taxon>
        <taxon>Rhabditina</taxon>
        <taxon>Rhabditomorpha</taxon>
        <taxon>Strongyloidea</taxon>
        <taxon>Strongylidae</taxon>
        <taxon>Cylicostephanus</taxon>
    </lineage>
</organism>
<gene>
    <name evidence="3" type="ORF">CGOC_LOCUS1418</name>
</gene>
<keyword evidence="2" id="KW-1133">Transmembrane helix</keyword>
<dbReference type="EMBL" id="UYRV01002611">
    <property type="protein sequence ID" value="VDK48985.1"/>
    <property type="molecule type" value="Genomic_DNA"/>
</dbReference>
<keyword evidence="2" id="KW-0812">Transmembrane</keyword>
<keyword evidence="2" id="KW-0472">Membrane</keyword>
<evidence type="ECO:0000256" key="1">
    <source>
        <dbReference type="SAM" id="MobiDB-lite"/>
    </source>
</evidence>
<feature type="compositionally biased region" description="Low complexity" evidence="1">
    <location>
        <begin position="112"/>
        <end position="123"/>
    </location>
</feature>
<protein>
    <submittedName>
        <fullName evidence="3">Uncharacterized protein</fullName>
    </submittedName>
</protein>
<dbReference type="AlphaFoldDB" id="A0A3P6R6M3"/>
<evidence type="ECO:0000256" key="2">
    <source>
        <dbReference type="SAM" id="Phobius"/>
    </source>
</evidence>
<keyword evidence="4" id="KW-1185">Reference proteome</keyword>
<feature type="region of interest" description="Disordered" evidence="1">
    <location>
        <begin position="95"/>
        <end position="151"/>
    </location>
</feature>
<sequence>MIPEICYFLRNYAWKENMSWHKILQKLYKNTFDEDGGYYVPQDKLQEMLRDPMRIWKTAGFCVFASGATLLAASLLVPTIAACIGSKRLAGFISEDNSPNEPPVRIYPQEKPSVSHSSGPVPVLEEIAKVQPGEKTSPTGLLDSDKAPLVH</sequence>
<evidence type="ECO:0000313" key="3">
    <source>
        <dbReference type="EMBL" id="VDK48985.1"/>
    </source>
</evidence>
<dbReference type="OrthoDB" id="5979667at2759"/>
<accession>A0A3P6R6M3</accession>
<name>A0A3P6R6M3_CYLGO</name>
<proteinExistence type="predicted"/>